<dbReference type="AlphaFoldDB" id="A0A9W7ZWV3"/>
<accession>A0A9W7ZWV3</accession>
<feature type="chain" id="PRO_5040968488" evidence="1">
    <location>
        <begin position="47"/>
        <end position="261"/>
    </location>
</feature>
<protein>
    <submittedName>
        <fullName evidence="2">Uncharacterized protein</fullName>
    </submittedName>
</protein>
<sequence length="261" mass="28903">MHAFAPSVTHPGYFQGGVPSRRRRPAVSLMPLFLPLFVILIRCTSAVQTDGPDAFHLRTPPSRGFSPNPMVDVPQPCGPYEPSSDLSDLHQRAQVTLMVKEKQRGLVTLSYRPRSSPPRWIPLEEMEVTTSRTHLTFRVDLTSIASPGDRGTLQAIFHPRAINTTFWTRYLDKFDKYNDGSSEENLIDIALASALRRGERPNGYERYAMSRLYQCADVIIRKGASESDMSSADAPDFEYSTAQTAGQALGAVAAMAVVLSI</sequence>
<name>A0A9W7ZWV3_9FUNG</name>
<comment type="caution">
    <text evidence="2">The sequence shown here is derived from an EMBL/GenBank/DDBJ whole genome shotgun (WGS) entry which is preliminary data.</text>
</comment>
<proteinExistence type="predicted"/>
<keyword evidence="3" id="KW-1185">Reference proteome</keyword>
<evidence type="ECO:0000256" key="1">
    <source>
        <dbReference type="SAM" id="SignalP"/>
    </source>
</evidence>
<evidence type="ECO:0000313" key="2">
    <source>
        <dbReference type="EMBL" id="KAJ1913323.1"/>
    </source>
</evidence>
<reference evidence="2" key="1">
    <citation type="submission" date="2022-07" db="EMBL/GenBank/DDBJ databases">
        <title>Phylogenomic reconstructions and comparative analyses of Kickxellomycotina fungi.</title>
        <authorList>
            <person name="Reynolds N.K."/>
            <person name="Stajich J.E."/>
            <person name="Barry K."/>
            <person name="Grigoriev I.V."/>
            <person name="Crous P."/>
            <person name="Smith M.E."/>
        </authorList>
    </citation>
    <scope>NUCLEOTIDE SEQUENCE</scope>
    <source>
        <strain evidence="2">RSA 861</strain>
    </source>
</reference>
<evidence type="ECO:0000313" key="3">
    <source>
        <dbReference type="Proteomes" id="UP001150569"/>
    </source>
</evidence>
<feature type="signal peptide" evidence="1">
    <location>
        <begin position="1"/>
        <end position="46"/>
    </location>
</feature>
<keyword evidence="1" id="KW-0732">Signal</keyword>
<gene>
    <name evidence="2" type="ORF">IWQ60_009257</name>
</gene>
<organism evidence="2 3">
    <name type="scientific">Tieghemiomyces parasiticus</name>
    <dbReference type="NCBI Taxonomy" id="78921"/>
    <lineage>
        <taxon>Eukaryota</taxon>
        <taxon>Fungi</taxon>
        <taxon>Fungi incertae sedis</taxon>
        <taxon>Zoopagomycota</taxon>
        <taxon>Kickxellomycotina</taxon>
        <taxon>Dimargaritomycetes</taxon>
        <taxon>Dimargaritales</taxon>
        <taxon>Dimargaritaceae</taxon>
        <taxon>Tieghemiomyces</taxon>
    </lineage>
</organism>
<dbReference type="EMBL" id="JANBPT010000758">
    <property type="protein sequence ID" value="KAJ1913323.1"/>
    <property type="molecule type" value="Genomic_DNA"/>
</dbReference>
<dbReference type="Proteomes" id="UP001150569">
    <property type="component" value="Unassembled WGS sequence"/>
</dbReference>